<feature type="region of interest" description="Disordered" evidence="5">
    <location>
        <begin position="31"/>
        <end position="56"/>
    </location>
</feature>
<evidence type="ECO:0000256" key="4">
    <source>
        <dbReference type="ARBA" id="ARBA00023136"/>
    </source>
</evidence>
<keyword evidence="3 6" id="KW-1133">Transmembrane helix</keyword>
<dbReference type="Pfam" id="PF00335">
    <property type="entry name" value="Tetraspanin"/>
    <property type="match status" value="1"/>
</dbReference>
<feature type="compositionally biased region" description="Polar residues" evidence="5">
    <location>
        <begin position="31"/>
        <end position="44"/>
    </location>
</feature>
<feature type="compositionally biased region" description="Basic and acidic residues" evidence="5">
    <location>
        <begin position="89"/>
        <end position="99"/>
    </location>
</feature>
<evidence type="ECO:0000256" key="6">
    <source>
        <dbReference type="SAM" id="Phobius"/>
    </source>
</evidence>
<dbReference type="InterPro" id="IPR018499">
    <property type="entry name" value="Tetraspanin/Peripherin"/>
</dbReference>
<feature type="transmembrane region" description="Helical" evidence="6">
    <location>
        <begin position="401"/>
        <end position="424"/>
    </location>
</feature>
<evidence type="ECO:0000256" key="1">
    <source>
        <dbReference type="ARBA" id="ARBA00004141"/>
    </source>
</evidence>
<keyword evidence="4 6" id="KW-0472">Membrane</keyword>
<comment type="caution">
    <text evidence="7">The sequence shown here is derived from an EMBL/GenBank/DDBJ whole genome shotgun (WGS) entry which is preliminary data.</text>
</comment>
<evidence type="ECO:0000256" key="3">
    <source>
        <dbReference type="ARBA" id="ARBA00022989"/>
    </source>
</evidence>
<evidence type="ECO:0000256" key="2">
    <source>
        <dbReference type="ARBA" id="ARBA00022692"/>
    </source>
</evidence>
<evidence type="ECO:0000313" key="8">
    <source>
        <dbReference type="Proteomes" id="UP001163850"/>
    </source>
</evidence>
<protein>
    <recommendedName>
        <fullName evidence="9">Tetraspanin Tsp2 family</fullName>
    </recommendedName>
</protein>
<feature type="transmembrane region" description="Helical" evidence="6">
    <location>
        <begin position="236"/>
        <end position="261"/>
    </location>
</feature>
<evidence type="ECO:0008006" key="9">
    <source>
        <dbReference type="Google" id="ProtNLM"/>
    </source>
</evidence>
<gene>
    <name evidence="7" type="ORF">F5890DRAFT_1550585</name>
</gene>
<dbReference type="AlphaFoldDB" id="A0AA38Q6I7"/>
<reference evidence="7" key="1">
    <citation type="submission" date="2022-08" db="EMBL/GenBank/DDBJ databases">
        <authorList>
            <consortium name="DOE Joint Genome Institute"/>
            <person name="Min B."/>
            <person name="Riley R."/>
            <person name="Sierra-Patev S."/>
            <person name="Naranjo-Ortiz M."/>
            <person name="Looney B."/>
            <person name="Konkel Z."/>
            <person name="Slot J.C."/>
            <person name="Sakamoto Y."/>
            <person name="Steenwyk J.L."/>
            <person name="Rokas A."/>
            <person name="Carro J."/>
            <person name="Camarero S."/>
            <person name="Ferreira P."/>
            <person name="Molpeceres G."/>
            <person name="Ruiz-Duenas F.J."/>
            <person name="Serrano A."/>
            <person name="Henrissat B."/>
            <person name="Drula E."/>
            <person name="Hughes K.W."/>
            <person name="Mata J.L."/>
            <person name="Ishikawa N.K."/>
            <person name="Vargas-Isla R."/>
            <person name="Ushijima S."/>
            <person name="Smith C.A."/>
            <person name="Ahrendt S."/>
            <person name="Andreopoulos W."/>
            <person name="He G."/>
            <person name="Labutti K."/>
            <person name="Lipzen A."/>
            <person name="Ng V."/>
            <person name="Sandor L."/>
            <person name="Barry K."/>
            <person name="Martinez A.T."/>
            <person name="Xiao Y."/>
            <person name="Gibbons J.G."/>
            <person name="Terashima K."/>
            <person name="Hibbett D.S."/>
            <person name="Grigoriev I.V."/>
        </authorList>
    </citation>
    <scope>NUCLEOTIDE SEQUENCE</scope>
    <source>
        <strain evidence="7">TFB7829</strain>
    </source>
</reference>
<dbReference type="GO" id="GO:0016020">
    <property type="term" value="C:membrane"/>
    <property type="evidence" value="ECO:0007669"/>
    <property type="project" value="UniProtKB-SubCell"/>
</dbReference>
<accession>A0AA38Q6I7</accession>
<dbReference type="Proteomes" id="UP001163850">
    <property type="component" value="Unassembled WGS sequence"/>
</dbReference>
<feature type="region of interest" description="Disordered" evidence="5">
    <location>
        <begin position="70"/>
        <end position="105"/>
    </location>
</feature>
<feature type="transmembrane region" description="Helical" evidence="6">
    <location>
        <begin position="277"/>
        <end position="300"/>
    </location>
</feature>
<feature type="transmembrane region" description="Helical" evidence="6">
    <location>
        <begin position="307"/>
        <end position="329"/>
    </location>
</feature>
<name>A0AA38Q6I7_9AGAR</name>
<feature type="compositionally biased region" description="Polar residues" evidence="5">
    <location>
        <begin position="70"/>
        <end position="85"/>
    </location>
</feature>
<dbReference type="EMBL" id="MU801910">
    <property type="protein sequence ID" value="KAJ3988363.1"/>
    <property type="molecule type" value="Genomic_DNA"/>
</dbReference>
<sequence>MRRRSGGYTHQNDTITASDISSVRLVTVQSSRSSFHSDNGNTHAHSSHDVEGDNSSPRFLSRYSAIHFTRPNSSDACTGPQSSELAPSARRDTEHRDIPLKNSHAITGTSQSSLFTLPQAVSLFPSISSGLAYFSSQRASLKARTDSEPTLGWSRHSSISGASVESDHKKLIPSIHTTEKFTNKWPRPQPLRAPNLNSSTKNRRHRKLLIQEAISELEEGYSLGLDKIDRWTRFKWCLMISVVTVLCYGSGAMICAILTWFRTWNHADVMYVADNDILILITLAASILMFTAILGVTGTLLNSRPILATYTLLLWPALISMLAVGYTSYKRYAFSLDRKLNFSWSQYYTPLGRLMIQSSLRCCGYYDPLHEATTTNKCYPRTPLPGCKGKLYRFERENLSLIWSTAFSLVSLHLINIFVALLCSNHVTNVFGKRITPKQYRLSEQDLKTDADKIKSYIVEQVRPIYSRASSSTVFREDREERMSLLKDPARLA</sequence>
<keyword evidence="2 6" id="KW-0812">Transmembrane</keyword>
<evidence type="ECO:0000313" key="7">
    <source>
        <dbReference type="EMBL" id="KAJ3988363.1"/>
    </source>
</evidence>
<evidence type="ECO:0000256" key="5">
    <source>
        <dbReference type="SAM" id="MobiDB-lite"/>
    </source>
</evidence>
<organism evidence="7 8">
    <name type="scientific">Lentinula detonsa</name>
    <dbReference type="NCBI Taxonomy" id="2804962"/>
    <lineage>
        <taxon>Eukaryota</taxon>
        <taxon>Fungi</taxon>
        <taxon>Dikarya</taxon>
        <taxon>Basidiomycota</taxon>
        <taxon>Agaricomycotina</taxon>
        <taxon>Agaricomycetes</taxon>
        <taxon>Agaricomycetidae</taxon>
        <taxon>Agaricales</taxon>
        <taxon>Marasmiineae</taxon>
        <taxon>Omphalotaceae</taxon>
        <taxon>Lentinula</taxon>
    </lineage>
</organism>
<proteinExistence type="predicted"/>
<comment type="subcellular location">
    <subcellularLocation>
        <location evidence="1">Membrane</location>
        <topology evidence="1">Multi-pass membrane protein</topology>
    </subcellularLocation>
</comment>